<dbReference type="PANTHER" id="PTHR11705">
    <property type="entry name" value="PROTEASE FAMILY M14 CARBOXYPEPTIDASE A,B"/>
    <property type="match status" value="1"/>
</dbReference>
<dbReference type="AlphaFoldDB" id="A0A1T3P0I9"/>
<dbReference type="GO" id="GO:0006508">
    <property type="term" value="P:proteolysis"/>
    <property type="evidence" value="ECO:0007669"/>
    <property type="project" value="UniProtKB-KW"/>
</dbReference>
<dbReference type="InterPro" id="IPR000834">
    <property type="entry name" value="Peptidase_M14"/>
</dbReference>
<evidence type="ECO:0000256" key="6">
    <source>
        <dbReference type="ARBA" id="ARBA00023049"/>
    </source>
</evidence>
<reference evidence="9 10" key="1">
    <citation type="submission" date="2017-03" db="EMBL/GenBank/DDBJ databases">
        <title>Draft genome sequence of Streptomyces scabrisporus NF3, endophyte isolated from Amphipterygium adstringens.</title>
        <authorList>
            <person name="Vazquez M."/>
            <person name="Ceapa C.D."/>
            <person name="Rodriguez Luna D."/>
            <person name="Sanchez Esquivel S."/>
        </authorList>
    </citation>
    <scope>NUCLEOTIDE SEQUENCE [LARGE SCALE GENOMIC DNA]</scope>
    <source>
        <strain evidence="9 10">NF3</strain>
    </source>
</reference>
<evidence type="ECO:0000313" key="9">
    <source>
        <dbReference type="EMBL" id="OPC82431.1"/>
    </source>
</evidence>
<keyword evidence="5" id="KW-0862">Zinc</keyword>
<keyword evidence="10" id="KW-1185">Reference proteome</keyword>
<dbReference type="PROSITE" id="PS52035">
    <property type="entry name" value="PEPTIDASE_M14"/>
    <property type="match status" value="1"/>
</dbReference>
<dbReference type="GO" id="GO:0004181">
    <property type="term" value="F:metallocarboxypeptidase activity"/>
    <property type="evidence" value="ECO:0007669"/>
    <property type="project" value="InterPro"/>
</dbReference>
<evidence type="ECO:0000256" key="4">
    <source>
        <dbReference type="ARBA" id="ARBA00022801"/>
    </source>
</evidence>
<evidence type="ECO:0000259" key="8">
    <source>
        <dbReference type="PROSITE" id="PS52035"/>
    </source>
</evidence>
<comment type="cofactor">
    <cofactor evidence="1">
        <name>Zn(2+)</name>
        <dbReference type="ChEBI" id="CHEBI:29105"/>
    </cofactor>
</comment>
<dbReference type="SUPFAM" id="SSF53187">
    <property type="entry name" value="Zn-dependent exopeptidases"/>
    <property type="match status" value="1"/>
</dbReference>
<proteinExistence type="inferred from homology"/>
<dbReference type="SMART" id="SM00631">
    <property type="entry name" value="Zn_pept"/>
    <property type="match status" value="1"/>
</dbReference>
<dbReference type="Proteomes" id="UP000190037">
    <property type="component" value="Unassembled WGS sequence"/>
</dbReference>
<evidence type="ECO:0000256" key="1">
    <source>
        <dbReference type="ARBA" id="ARBA00001947"/>
    </source>
</evidence>
<dbReference type="PANTHER" id="PTHR11705:SF143">
    <property type="entry name" value="SLL0236 PROTEIN"/>
    <property type="match status" value="1"/>
</dbReference>
<protein>
    <recommendedName>
        <fullName evidence="8">Peptidase M14 domain-containing protein</fullName>
    </recommendedName>
</protein>
<keyword evidence="4" id="KW-0378">Hydrolase</keyword>
<evidence type="ECO:0000256" key="3">
    <source>
        <dbReference type="ARBA" id="ARBA00022670"/>
    </source>
</evidence>
<evidence type="ECO:0000256" key="5">
    <source>
        <dbReference type="ARBA" id="ARBA00022833"/>
    </source>
</evidence>
<evidence type="ECO:0000256" key="2">
    <source>
        <dbReference type="ARBA" id="ARBA00005988"/>
    </source>
</evidence>
<name>A0A1T3P0I9_9ACTN</name>
<dbReference type="STRING" id="159449.B4N89_17130"/>
<comment type="caution">
    <text evidence="9">The sequence shown here is derived from an EMBL/GenBank/DDBJ whole genome shotgun (WGS) entry which is preliminary data.</text>
</comment>
<feature type="domain" description="Peptidase M14" evidence="8">
    <location>
        <begin position="53"/>
        <end position="295"/>
    </location>
</feature>
<organism evidence="9 10">
    <name type="scientific">Embleya scabrispora</name>
    <dbReference type="NCBI Taxonomy" id="159449"/>
    <lineage>
        <taxon>Bacteria</taxon>
        <taxon>Bacillati</taxon>
        <taxon>Actinomycetota</taxon>
        <taxon>Actinomycetes</taxon>
        <taxon>Kitasatosporales</taxon>
        <taxon>Streptomycetaceae</taxon>
        <taxon>Embleya</taxon>
    </lineage>
</organism>
<dbReference type="EMBL" id="MWQN01000001">
    <property type="protein sequence ID" value="OPC82431.1"/>
    <property type="molecule type" value="Genomic_DNA"/>
</dbReference>
<dbReference type="Gene3D" id="3.40.630.10">
    <property type="entry name" value="Zn peptidases"/>
    <property type="match status" value="1"/>
</dbReference>
<dbReference type="CDD" id="cd06242">
    <property type="entry name" value="M14-like"/>
    <property type="match status" value="1"/>
</dbReference>
<evidence type="ECO:0000256" key="7">
    <source>
        <dbReference type="PROSITE-ProRule" id="PRU01379"/>
    </source>
</evidence>
<dbReference type="Pfam" id="PF00246">
    <property type="entry name" value="Peptidase_M14"/>
    <property type="match status" value="1"/>
</dbReference>
<comment type="similarity">
    <text evidence="2 7">Belongs to the peptidase M14 family.</text>
</comment>
<comment type="caution">
    <text evidence="7">Lacks conserved residue(s) required for the propagation of feature annotation.</text>
</comment>
<accession>A0A1T3P0I9</accession>
<dbReference type="GO" id="GO:0005615">
    <property type="term" value="C:extracellular space"/>
    <property type="evidence" value="ECO:0007669"/>
    <property type="project" value="TreeGrafter"/>
</dbReference>
<sequence length="442" mass="47015">MRAWRTWRTWTTRATRSMLLVALVAGVALGPAPASGGRGGRITTGFERRGGLSWTTPAEERDLLRELIAAAPGPDRAGWAPARVTVTRVGGSARGRDVELITVSGARTVPEPIRVLFVCGQHGDEPAGREACLKLVRDLADDRSAAGRRLLERVTVLVLPAPNPDGLAAGTRGTAEGVDLNRDHLAVASPEARALRRVLRETRPHIVHDLHEFDAPTDAPAAPTLYLWPRNLNVDPELRGLAQELARDRIGSALRAAGWASDVYGVDATGRRLGGDGDERLLRNAAALDSAVAVLVEVDANPTSALERGDAALLHRRRVGAHLVAARATLRMAAERGEAVTSAIRAARARSARGPERVYLDGADNLPGTWAAPLEPPCAYRLTPAQFATARAALTEHGIRVSPDLTVRTAQPQGVKATLLLDPRARFAITDGAPEPCGEEGA</sequence>
<dbReference type="GO" id="GO:0008270">
    <property type="term" value="F:zinc ion binding"/>
    <property type="evidence" value="ECO:0007669"/>
    <property type="project" value="InterPro"/>
</dbReference>
<keyword evidence="3" id="KW-0645">Protease</keyword>
<gene>
    <name evidence="9" type="ORF">B4N89_17130</name>
</gene>
<evidence type="ECO:0000313" key="10">
    <source>
        <dbReference type="Proteomes" id="UP000190037"/>
    </source>
</evidence>
<keyword evidence="6" id="KW-0482">Metalloprotease</keyword>